<dbReference type="PANTHER" id="PTHR37984:SF5">
    <property type="entry name" value="PROTEIN NYNRIN-LIKE"/>
    <property type="match status" value="1"/>
</dbReference>
<dbReference type="GO" id="GO:0015074">
    <property type="term" value="P:DNA integration"/>
    <property type="evidence" value="ECO:0007669"/>
    <property type="project" value="InterPro"/>
</dbReference>
<dbReference type="EMBL" id="JACGWM010000009">
    <property type="protein sequence ID" value="KAL0352336.1"/>
    <property type="molecule type" value="Genomic_DNA"/>
</dbReference>
<protein>
    <submittedName>
        <fullName evidence="3">Transposon Ty3-G Gag-Pol polyprotein</fullName>
    </submittedName>
</protein>
<dbReference type="FunFam" id="3.30.70.270:FF:000020">
    <property type="entry name" value="Transposon Tf2-6 polyprotein-like Protein"/>
    <property type="match status" value="1"/>
</dbReference>
<reference evidence="3" key="1">
    <citation type="submission" date="2020-06" db="EMBL/GenBank/DDBJ databases">
        <authorList>
            <person name="Li T."/>
            <person name="Hu X."/>
            <person name="Zhang T."/>
            <person name="Song X."/>
            <person name="Zhang H."/>
            <person name="Dai N."/>
            <person name="Sheng W."/>
            <person name="Hou X."/>
            <person name="Wei L."/>
        </authorList>
    </citation>
    <scope>NUCLEOTIDE SEQUENCE</scope>
    <source>
        <strain evidence="3">KEN8</strain>
        <tissue evidence="3">Leaf</tissue>
    </source>
</reference>
<dbReference type="InterPro" id="IPR036397">
    <property type="entry name" value="RNaseH_sf"/>
</dbReference>
<dbReference type="InterPro" id="IPR041577">
    <property type="entry name" value="RT_RNaseH_2"/>
</dbReference>
<dbReference type="GO" id="GO:0003824">
    <property type="term" value="F:catalytic activity"/>
    <property type="evidence" value="ECO:0007669"/>
    <property type="project" value="UniProtKB-KW"/>
</dbReference>
<dbReference type="PROSITE" id="PS50994">
    <property type="entry name" value="INTEGRASE"/>
    <property type="match status" value="1"/>
</dbReference>
<dbReference type="CDD" id="cd09274">
    <property type="entry name" value="RNase_HI_RT_Ty3"/>
    <property type="match status" value="1"/>
</dbReference>
<evidence type="ECO:0000256" key="1">
    <source>
        <dbReference type="ARBA" id="ARBA00023268"/>
    </source>
</evidence>
<dbReference type="AlphaFoldDB" id="A0AAW2P9Z1"/>
<dbReference type="Gene3D" id="3.30.70.270">
    <property type="match status" value="1"/>
</dbReference>
<dbReference type="InterPro" id="IPR012337">
    <property type="entry name" value="RNaseH-like_sf"/>
</dbReference>
<reference evidence="3" key="2">
    <citation type="journal article" date="2024" name="Plant">
        <title>Genomic evolution and insights into agronomic trait innovations of Sesamum species.</title>
        <authorList>
            <person name="Miao H."/>
            <person name="Wang L."/>
            <person name="Qu L."/>
            <person name="Liu H."/>
            <person name="Sun Y."/>
            <person name="Le M."/>
            <person name="Wang Q."/>
            <person name="Wei S."/>
            <person name="Zheng Y."/>
            <person name="Lin W."/>
            <person name="Duan Y."/>
            <person name="Cao H."/>
            <person name="Xiong S."/>
            <person name="Wang X."/>
            <person name="Wei L."/>
            <person name="Li C."/>
            <person name="Ma Q."/>
            <person name="Ju M."/>
            <person name="Zhao R."/>
            <person name="Li G."/>
            <person name="Mu C."/>
            <person name="Tian Q."/>
            <person name="Mei H."/>
            <person name="Zhang T."/>
            <person name="Gao T."/>
            <person name="Zhang H."/>
        </authorList>
    </citation>
    <scope>NUCLEOTIDE SEQUENCE</scope>
    <source>
        <strain evidence="3">KEN8</strain>
    </source>
</reference>
<keyword evidence="1" id="KW-0511">Multifunctional enzyme</keyword>
<accession>A0AAW2P9Z1</accession>
<dbReference type="InterPro" id="IPR050951">
    <property type="entry name" value="Retrovirus_Pol_polyprotein"/>
</dbReference>
<dbReference type="Gene3D" id="3.10.10.10">
    <property type="entry name" value="HIV Type 1 Reverse Transcriptase, subunit A, domain 1"/>
    <property type="match status" value="1"/>
</dbReference>
<gene>
    <name evidence="3" type="ORF">Scaly_1622300</name>
</gene>
<dbReference type="Pfam" id="PF17919">
    <property type="entry name" value="RT_RNaseH_2"/>
    <property type="match status" value="1"/>
</dbReference>
<evidence type="ECO:0000259" key="2">
    <source>
        <dbReference type="PROSITE" id="PS50994"/>
    </source>
</evidence>
<dbReference type="Gene3D" id="3.30.420.10">
    <property type="entry name" value="Ribonuclease H-like superfamily/Ribonuclease H"/>
    <property type="match status" value="1"/>
</dbReference>
<sequence length="771" mass="87823">MTSRVFSAAFSALTDGESLTFTGVMMVSRLRPGVFWRRLWLILGIMSTTRGDDVSIEQGEQPTEEEGNESDVTVSLYAMKGSINNKTLKISSLVGDKEILILIDCESTHCFIDEKVAIALGCKLEGAKMLSALSMAKLMRRRSIVTERELFLSHKTLNNVEENNKILELLLQFEDVYKEPNSLPPERNIEHCIGLLPATIPKKQHPYRYAYGQKTKIERIVKEMLNSGIIRPNHSSFASLVLLVKKKDGGWRFCVDYRKFALVFFDDILIYSTDCPLHLKIVEPALCKEEQVYLYTDEGRVPRAYHILGGVATDPLECMLKWPTPTTVKALREFFGLTGYYRKFIKGYGVISKPLTLLLKKNACEWNHEAEEAFNQLKEVMTTAPVLAMPDFSKPFIVETDASGKGIGVVLMQEDRPITYQNKALAAKNLGLSTYEKEFLALLLAVTKWRYYLQRNHFIIRTNQKSLKHILDQRIDSVLLQKWVAKLLGLSYEVQYQKGSENRAADALSRVGHEQEESQSNAITTQGYSKDGAKFVWAAMEGLERRSSNLSMILPEENWVKKCEVCQRSKHENNLYPGLPQPLPIPEQAWSCISMDFIEGLPSSEGKDSILVGVDRITKYSHFIALKHPYTATSIAKLFFDNIYKLHGLPMSIVTDKDKIFTSKSWKELFSLSGVSLDMSSAYHPQSDGQTERVNQCLENYLRCMCHQKPKWAQWLTLAEFWFNTNFHTGLAATPFQAVYAYPPHQLSIGPYLQNHHTEVEELMQERVEVL</sequence>
<organism evidence="3">
    <name type="scientific">Sesamum calycinum</name>
    <dbReference type="NCBI Taxonomy" id="2727403"/>
    <lineage>
        <taxon>Eukaryota</taxon>
        <taxon>Viridiplantae</taxon>
        <taxon>Streptophyta</taxon>
        <taxon>Embryophyta</taxon>
        <taxon>Tracheophyta</taxon>
        <taxon>Spermatophyta</taxon>
        <taxon>Magnoliopsida</taxon>
        <taxon>eudicotyledons</taxon>
        <taxon>Gunneridae</taxon>
        <taxon>Pentapetalae</taxon>
        <taxon>asterids</taxon>
        <taxon>lamiids</taxon>
        <taxon>Lamiales</taxon>
        <taxon>Pedaliaceae</taxon>
        <taxon>Sesamum</taxon>
    </lineage>
</organism>
<evidence type="ECO:0000313" key="3">
    <source>
        <dbReference type="EMBL" id="KAL0352336.1"/>
    </source>
</evidence>
<dbReference type="InterPro" id="IPR043502">
    <property type="entry name" value="DNA/RNA_pol_sf"/>
</dbReference>
<name>A0AAW2P9Z1_9LAMI</name>
<dbReference type="InterPro" id="IPR043128">
    <property type="entry name" value="Rev_trsase/Diguanyl_cyclase"/>
</dbReference>
<dbReference type="GO" id="GO:0003676">
    <property type="term" value="F:nucleic acid binding"/>
    <property type="evidence" value="ECO:0007669"/>
    <property type="project" value="InterPro"/>
</dbReference>
<proteinExistence type="predicted"/>
<comment type="caution">
    <text evidence="3">The sequence shown here is derived from an EMBL/GenBank/DDBJ whole genome shotgun (WGS) entry which is preliminary data.</text>
</comment>
<dbReference type="SUPFAM" id="SSF56672">
    <property type="entry name" value="DNA/RNA polymerases"/>
    <property type="match status" value="1"/>
</dbReference>
<dbReference type="InterPro" id="IPR001584">
    <property type="entry name" value="Integrase_cat-core"/>
</dbReference>
<dbReference type="SUPFAM" id="SSF53098">
    <property type="entry name" value="Ribonuclease H-like"/>
    <property type="match status" value="1"/>
</dbReference>
<feature type="domain" description="Integrase catalytic" evidence="2">
    <location>
        <begin position="580"/>
        <end position="743"/>
    </location>
</feature>
<dbReference type="PANTHER" id="PTHR37984">
    <property type="entry name" value="PROTEIN CBG26694"/>
    <property type="match status" value="1"/>
</dbReference>